<name>A0A9P0Z582_CUSEU</name>
<dbReference type="OrthoDB" id="1303427at2759"/>
<comment type="caution">
    <text evidence="1">The sequence shown here is derived from an EMBL/GenBank/DDBJ whole genome shotgun (WGS) entry which is preliminary data.</text>
</comment>
<dbReference type="PANTHER" id="PTHR10775">
    <property type="entry name" value="OS08G0208400 PROTEIN"/>
    <property type="match status" value="1"/>
</dbReference>
<reference evidence="1" key="1">
    <citation type="submission" date="2022-07" db="EMBL/GenBank/DDBJ databases">
        <authorList>
            <person name="Macas J."/>
            <person name="Novak P."/>
            <person name="Neumann P."/>
        </authorList>
    </citation>
    <scope>NUCLEOTIDE SEQUENCE</scope>
</reference>
<dbReference type="Proteomes" id="UP001152484">
    <property type="component" value="Unassembled WGS sequence"/>
</dbReference>
<dbReference type="EMBL" id="CAMAPE010000019">
    <property type="protein sequence ID" value="CAH9087468.1"/>
    <property type="molecule type" value="Genomic_DNA"/>
</dbReference>
<gene>
    <name evidence="1" type="ORF">CEURO_LOCUS10067</name>
</gene>
<evidence type="ECO:0000313" key="1">
    <source>
        <dbReference type="EMBL" id="CAH9087468.1"/>
    </source>
</evidence>
<keyword evidence="2" id="KW-1185">Reference proteome</keyword>
<dbReference type="PANTHER" id="PTHR10775:SF188">
    <property type="entry name" value="TRANSPOSASE-ASSOCIATED DOMAIN-CONTAINING PROTEIN"/>
    <property type="match status" value="1"/>
</dbReference>
<evidence type="ECO:0000313" key="2">
    <source>
        <dbReference type="Proteomes" id="UP001152484"/>
    </source>
</evidence>
<organism evidence="1 2">
    <name type="scientific">Cuscuta europaea</name>
    <name type="common">European dodder</name>
    <dbReference type="NCBI Taxonomy" id="41803"/>
    <lineage>
        <taxon>Eukaryota</taxon>
        <taxon>Viridiplantae</taxon>
        <taxon>Streptophyta</taxon>
        <taxon>Embryophyta</taxon>
        <taxon>Tracheophyta</taxon>
        <taxon>Spermatophyta</taxon>
        <taxon>Magnoliopsida</taxon>
        <taxon>eudicotyledons</taxon>
        <taxon>Gunneridae</taxon>
        <taxon>Pentapetalae</taxon>
        <taxon>asterids</taxon>
        <taxon>lamiids</taxon>
        <taxon>Solanales</taxon>
        <taxon>Convolvulaceae</taxon>
        <taxon>Cuscuteae</taxon>
        <taxon>Cuscuta</taxon>
        <taxon>Cuscuta subgen. Cuscuta</taxon>
    </lineage>
</organism>
<dbReference type="AlphaFoldDB" id="A0A9P0Z582"/>
<accession>A0A9P0Z582</accession>
<sequence>MDLLKLTNVGLLMVEYTSENVQGYSSENVHGSHFESHDVMSWDQRMLEDIFGGQVPTNSTNFDSSNTQVEEDESSNMNDVSYLADHFQNVLRASDQPLYEGCSEESQLQFISEVMSIKLDFNAPQDEVNRWLNLFSRYLPRDNTVPRNYYETKKVVAELGLPVVKIDACPKGCMLFWKNDKKLEVCRFCGEN</sequence>
<proteinExistence type="predicted"/>
<protein>
    <submittedName>
        <fullName evidence="1">Uncharacterized protein</fullName>
    </submittedName>
</protein>